<dbReference type="AlphaFoldDB" id="A0A9P5H4A5"/>
<evidence type="ECO:0000313" key="2">
    <source>
        <dbReference type="EMBL" id="KAF7545297.1"/>
    </source>
</evidence>
<evidence type="ECO:0000313" key="3">
    <source>
        <dbReference type="Proteomes" id="UP000722485"/>
    </source>
</evidence>
<evidence type="ECO:0000256" key="1">
    <source>
        <dbReference type="SAM" id="MobiDB-lite"/>
    </source>
</evidence>
<keyword evidence="3" id="KW-1185">Reference proteome</keyword>
<feature type="region of interest" description="Disordered" evidence="1">
    <location>
        <begin position="1"/>
        <end position="58"/>
    </location>
</feature>
<organism evidence="2 3">
    <name type="scientific">Cylindrodendrum hubeiense</name>
    <dbReference type="NCBI Taxonomy" id="595255"/>
    <lineage>
        <taxon>Eukaryota</taxon>
        <taxon>Fungi</taxon>
        <taxon>Dikarya</taxon>
        <taxon>Ascomycota</taxon>
        <taxon>Pezizomycotina</taxon>
        <taxon>Sordariomycetes</taxon>
        <taxon>Hypocreomycetidae</taxon>
        <taxon>Hypocreales</taxon>
        <taxon>Nectriaceae</taxon>
        <taxon>Cylindrodendrum</taxon>
    </lineage>
</organism>
<sequence>MQPNARRPREKVREARGERREAEMRRMRDSWRAVIGSERCGDGWPEGVSGGGVVDDEIGESGACQRQNEWQAMAMAMQRSTEGDDSRANWPAPRSAALDVARAVKNKADGMRSGEGGPGSMAKAEGWDRGIWGNDLIRPARAESRLSERSGAGREVGGGTLQVGARETRGANEWTGQAVSGAEP</sequence>
<reference evidence="2" key="1">
    <citation type="submission" date="2020-03" db="EMBL/GenBank/DDBJ databases">
        <title>Draft Genome Sequence of Cylindrodendrum hubeiense.</title>
        <authorList>
            <person name="Buettner E."/>
            <person name="Kellner H."/>
        </authorList>
    </citation>
    <scope>NUCLEOTIDE SEQUENCE</scope>
    <source>
        <strain evidence="2">IHI 201604</strain>
    </source>
</reference>
<proteinExistence type="predicted"/>
<feature type="compositionally biased region" description="Basic and acidic residues" evidence="1">
    <location>
        <begin position="143"/>
        <end position="152"/>
    </location>
</feature>
<feature type="compositionally biased region" description="Basic residues" evidence="1">
    <location>
        <begin position="1"/>
        <end position="10"/>
    </location>
</feature>
<gene>
    <name evidence="2" type="ORF">G7Z17_g9298</name>
</gene>
<feature type="region of interest" description="Disordered" evidence="1">
    <location>
        <begin position="143"/>
        <end position="184"/>
    </location>
</feature>
<comment type="caution">
    <text evidence="2">The sequence shown here is derived from an EMBL/GenBank/DDBJ whole genome shotgun (WGS) entry which is preliminary data.</text>
</comment>
<dbReference type="EMBL" id="JAANBB010000261">
    <property type="protein sequence ID" value="KAF7545297.1"/>
    <property type="molecule type" value="Genomic_DNA"/>
</dbReference>
<accession>A0A9P5H4A5</accession>
<feature type="compositionally biased region" description="Basic and acidic residues" evidence="1">
    <location>
        <begin position="11"/>
        <end position="31"/>
    </location>
</feature>
<protein>
    <submittedName>
        <fullName evidence="2">Uncharacterized protein</fullName>
    </submittedName>
</protein>
<dbReference type="Proteomes" id="UP000722485">
    <property type="component" value="Unassembled WGS sequence"/>
</dbReference>
<name>A0A9P5H4A5_9HYPO</name>